<accession>A0A1G8WCC2</accession>
<dbReference type="InterPro" id="IPR039447">
    <property type="entry name" value="UreH-like_TM_dom"/>
</dbReference>
<evidence type="ECO:0000256" key="1">
    <source>
        <dbReference type="SAM" id="Phobius"/>
    </source>
</evidence>
<feature type="transmembrane region" description="Helical" evidence="1">
    <location>
        <begin position="69"/>
        <end position="88"/>
    </location>
</feature>
<proteinExistence type="predicted"/>
<dbReference type="Pfam" id="PF13386">
    <property type="entry name" value="DsbD_2"/>
    <property type="match status" value="1"/>
</dbReference>
<sequence length="225" mass="23463">MLLWTAFVAGMIGSFHCVGMCGPIALAIPGRTVLNRLAYQLGRVLTYAALGAVVGLLGRSFVQVGWQHYLALTVGLLMLLLAGLPSTWAPPVPGLYHLTNGLKAQFRALLGQRSLLASGMVGILNGLLPCGLVYVALAGAVVSGDSLQGAAYMALFGLGTLPLMLAVSLAGGLIPVPVRQRMRRAVPLFIVGLGLLFILRGLNLGIPYVSPKLPVAKASSEVVCH</sequence>
<dbReference type="PANTHER" id="PTHR42208">
    <property type="entry name" value="HEAVY METAL TRANSPORTER-RELATED"/>
    <property type="match status" value="1"/>
</dbReference>
<protein>
    <recommendedName>
        <fullName evidence="2">Urease accessory protein UreH-like transmembrane domain-containing protein</fullName>
    </recommendedName>
</protein>
<dbReference type="AlphaFoldDB" id="A0A1G8WCC2"/>
<dbReference type="PANTHER" id="PTHR42208:SF1">
    <property type="entry name" value="HEAVY METAL TRANSPORTER"/>
    <property type="match status" value="1"/>
</dbReference>
<dbReference type="OrthoDB" id="594443at2"/>
<keyword evidence="4" id="KW-1185">Reference proteome</keyword>
<keyword evidence="1" id="KW-1133">Transmembrane helix</keyword>
<reference evidence="3 4" key="1">
    <citation type="submission" date="2016-10" db="EMBL/GenBank/DDBJ databases">
        <authorList>
            <person name="de Groot N.N."/>
        </authorList>
    </citation>
    <scope>NUCLEOTIDE SEQUENCE [LARGE SCALE GENOMIC DNA]</scope>
    <source>
        <strain evidence="3 4">DSM 25186</strain>
    </source>
</reference>
<feature type="transmembrane region" description="Helical" evidence="1">
    <location>
        <begin position="37"/>
        <end position="57"/>
    </location>
</feature>
<evidence type="ECO:0000313" key="4">
    <source>
        <dbReference type="Proteomes" id="UP000198510"/>
    </source>
</evidence>
<organism evidence="3 4">
    <name type="scientific">Catalinimonas alkaloidigena</name>
    <dbReference type="NCBI Taxonomy" id="1075417"/>
    <lineage>
        <taxon>Bacteria</taxon>
        <taxon>Pseudomonadati</taxon>
        <taxon>Bacteroidota</taxon>
        <taxon>Cytophagia</taxon>
        <taxon>Cytophagales</taxon>
        <taxon>Catalimonadaceae</taxon>
        <taxon>Catalinimonas</taxon>
    </lineage>
</organism>
<evidence type="ECO:0000313" key="3">
    <source>
        <dbReference type="EMBL" id="SDJ75841.1"/>
    </source>
</evidence>
<dbReference type="RefSeq" id="WP_089677725.1">
    <property type="nucleotide sequence ID" value="NZ_FNFO01000001.1"/>
</dbReference>
<feature type="transmembrane region" description="Helical" evidence="1">
    <location>
        <begin position="150"/>
        <end position="174"/>
    </location>
</feature>
<keyword evidence="1" id="KW-0472">Membrane</keyword>
<feature type="domain" description="Urease accessory protein UreH-like transmembrane" evidence="2">
    <location>
        <begin position="5"/>
        <end position="195"/>
    </location>
</feature>
<name>A0A1G8WCC2_9BACT</name>
<dbReference type="STRING" id="1075417.SAMN05421823_10132"/>
<dbReference type="Proteomes" id="UP000198510">
    <property type="component" value="Unassembled WGS sequence"/>
</dbReference>
<gene>
    <name evidence="3" type="ORF">SAMN05421823_10132</name>
</gene>
<feature type="transmembrane region" description="Helical" evidence="1">
    <location>
        <begin position="186"/>
        <end position="206"/>
    </location>
</feature>
<dbReference type="EMBL" id="FNFO01000001">
    <property type="protein sequence ID" value="SDJ75841.1"/>
    <property type="molecule type" value="Genomic_DNA"/>
</dbReference>
<evidence type="ECO:0000259" key="2">
    <source>
        <dbReference type="Pfam" id="PF13386"/>
    </source>
</evidence>
<keyword evidence="1" id="KW-0812">Transmembrane</keyword>
<feature type="transmembrane region" description="Helical" evidence="1">
    <location>
        <begin position="122"/>
        <end position="144"/>
    </location>
</feature>